<sequence length="77" mass="8444">MDTNVSKRLIMTFKTTDDKSVSLSIDDPREDITEEEIKTAMDLVVSKNIFAPGGSDIFKSVSAKVVVTDTTGYDLVI</sequence>
<dbReference type="KEGG" id="ril:CRIB_1522"/>
<evidence type="ECO:0008006" key="3">
    <source>
        <dbReference type="Google" id="ProtNLM"/>
    </source>
</evidence>
<proteinExistence type="predicted"/>
<gene>
    <name evidence="1" type="ORF">CRIB_1522</name>
</gene>
<keyword evidence="2" id="KW-1185">Reference proteome</keyword>
<protein>
    <recommendedName>
        <fullName evidence="3">DUF2922 domain-containing protein</fullName>
    </recommendedName>
</protein>
<dbReference type="RefSeq" id="WP_180701672.1">
    <property type="nucleotide sequence ID" value="NZ_CAOJQT010000054.1"/>
</dbReference>
<dbReference type="EMBL" id="LN555523">
    <property type="protein sequence ID" value="CED94129.1"/>
    <property type="molecule type" value="Genomic_DNA"/>
</dbReference>
<dbReference type="AlphaFoldDB" id="A0A1V1I1X9"/>
<dbReference type="InterPro" id="IPR021321">
    <property type="entry name" value="DUF2922"/>
</dbReference>
<dbReference type="Pfam" id="PF11148">
    <property type="entry name" value="DUF2922"/>
    <property type="match status" value="1"/>
</dbReference>
<evidence type="ECO:0000313" key="1">
    <source>
        <dbReference type="EMBL" id="CED94129.1"/>
    </source>
</evidence>
<dbReference type="GeneID" id="82205555"/>
<organism evidence="1 2">
    <name type="scientific">Romboutsia ilealis</name>
    <dbReference type="NCBI Taxonomy" id="1115758"/>
    <lineage>
        <taxon>Bacteria</taxon>
        <taxon>Bacillati</taxon>
        <taxon>Bacillota</taxon>
        <taxon>Clostridia</taxon>
        <taxon>Peptostreptococcales</taxon>
        <taxon>Peptostreptococcaceae</taxon>
        <taxon>Romboutsia</taxon>
    </lineage>
</organism>
<dbReference type="Proteomes" id="UP000245622">
    <property type="component" value="Chromosome 1"/>
</dbReference>
<reference evidence="1 2" key="1">
    <citation type="submission" date="2014-04" db="EMBL/GenBank/DDBJ databases">
        <authorList>
            <person name="Hornung B.V."/>
        </authorList>
    </citation>
    <scope>NUCLEOTIDE SEQUENCE [LARGE SCALE GENOMIC DNA]</scope>
    <source>
        <strain evidence="1 2">CRIB</strain>
    </source>
</reference>
<evidence type="ECO:0000313" key="2">
    <source>
        <dbReference type="Proteomes" id="UP000245622"/>
    </source>
</evidence>
<accession>A0A1V1I1X9</accession>
<name>A0A1V1I1X9_9FIRM</name>